<dbReference type="Gene3D" id="3.60.15.10">
    <property type="entry name" value="Ribonuclease Z/Hydroxyacylglutathione hydrolase-like"/>
    <property type="match status" value="1"/>
</dbReference>
<gene>
    <name evidence="1" type="ORF">H9977_11015</name>
</gene>
<dbReference type="PANTHER" id="PTHR42967">
    <property type="entry name" value="METAL DEPENDENT HYDROLASE"/>
    <property type="match status" value="1"/>
</dbReference>
<dbReference type="AlphaFoldDB" id="A0A9D1XAH0"/>
<organism evidence="1 2">
    <name type="scientific">Candidatus Parabacteroides intestinipullorum</name>
    <dbReference type="NCBI Taxonomy" id="2838723"/>
    <lineage>
        <taxon>Bacteria</taxon>
        <taxon>Pseudomonadati</taxon>
        <taxon>Bacteroidota</taxon>
        <taxon>Bacteroidia</taxon>
        <taxon>Bacteroidales</taxon>
        <taxon>Tannerellaceae</taxon>
        <taxon>Parabacteroides</taxon>
    </lineage>
</organism>
<proteinExistence type="predicted"/>
<reference evidence="1" key="2">
    <citation type="submission" date="2021-04" db="EMBL/GenBank/DDBJ databases">
        <authorList>
            <person name="Gilroy R."/>
        </authorList>
    </citation>
    <scope>NUCLEOTIDE SEQUENCE</scope>
    <source>
        <strain evidence="1">ChiGjej6B6-14162</strain>
    </source>
</reference>
<dbReference type="PANTHER" id="PTHR42967:SF1">
    <property type="entry name" value="MBL FOLD METALLO-HYDROLASE"/>
    <property type="match status" value="1"/>
</dbReference>
<dbReference type="SUPFAM" id="SSF56281">
    <property type="entry name" value="Metallo-hydrolase/oxidoreductase"/>
    <property type="match status" value="1"/>
</dbReference>
<dbReference type="InterPro" id="IPR036866">
    <property type="entry name" value="RibonucZ/Hydroxyglut_hydro"/>
</dbReference>
<evidence type="ECO:0000313" key="2">
    <source>
        <dbReference type="Proteomes" id="UP000886740"/>
    </source>
</evidence>
<reference evidence="1" key="1">
    <citation type="journal article" date="2021" name="PeerJ">
        <title>Extensive microbial diversity within the chicken gut microbiome revealed by metagenomics and culture.</title>
        <authorList>
            <person name="Gilroy R."/>
            <person name="Ravi A."/>
            <person name="Getino M."/>
            <person name="Pursley I."/>
            <person name="Horton D.L."/>
            <person name="Alikhan N.F."/>
            <person name="Baker D."/>
            <person name="Gharbi K."/>
            <person name="Hall N."/>
            <person name="Watson M."/>
            <person name="Adriaenssens E.M."/>
            <person name="Foster-Nyarko E."/>
            <person name="Jarju S."/>
            <person name="Secka A."/>
            <person name="Antonio M."/>
            <person name="Oren A."/>
            <person name="Chaudhuri R.R."/>
            <person name="La Ragione R."/>
            <person name="Hildebrand F."/>
            <person name="Pallen M.J."/>
        </authorList>
    </citation>
    <scope>NUCLEOTIDE SEQUENCE</scope>
    <source>
        <strain evidence="1">ChiGjej6B6-14162</strain>
    </source>
</reference>
<dbReference type="Proteomes" id="UP000886740">
    <property type="component" value="Unassembled WGS sequence"/>
</dbReference>
<protein>
    <submittedName>
        <fullName evidence="1">MBL fold metallo-hydrolase</fullName>
    </submittedName>
</protein>
<evidence type="ECO:0000313" key="1">
    <source>
        <dbReference type="EMBL" id="HIX75546.1"/>
    </source>
</evidence>
<sequence>MRLVYIYHSGFAIEGDGFSVLFDFYRDALLADGSQYVHDHLLKREGPLYVFASHFHPDHFNPEILTWKEEKPDTIYLLSRDILKRRRAKESDARFLRVGDIYQDGLLWVKAFGSTDVGVSFLLRLEGKTIFHAGDLNNWHWTDESTPEEVKDAEGRYLKEVSRLREETDKLDLAMFPVDPRLGSDFDRGARQLVDRLRIAIFVPMHYWEMPDKTKVVEPYVTGKGTHFCLLPSPGASVEF</sequence>
<name>A0A9D1XAH0_9BACT</name>
<comment type="caution">
    <text evidence="1">The sequence shown here is derived from an EMBL/GenBank/DDBJ whole genome shotgun (WGS) entry which is preliminary data.</text>
</comment>
<accession>A0A9D1XAH0</accession>
<dbReference type="EMBL" id="DXEL01000075">
    <property type="protein sequence ID" value="HIX75546.1"/>
    <property type="molecule type" value="Genomic_DNA"/>
</dbReference>